<dbReference type="Proteomes" id="UP000594464">
    <property type="component" value="Chromosome"/>
</dbReference>
<evidence type="ECO:0000313" key="2">
    <source>
        <dbReference type="Proteomes" id="UP000594464"/>
    </source>
</evidence>
<evidence type="ECO:0008006" key="3">
    <source>
        <dbReference type="Google" id="ProtNLM"/>
    </source>
</evidence>
<dbReference type="PROSITE" id="PS51273">
    <property type="entry name" value="GATASE_TYPE_1"/>
    <property type="match status" value="1"/>
</dbReference>
<gene>
    <name evidence="1" type="ORF">G3M78_01020</name>
</gene>
<evidence type="ECO:0000313" key="1">
    <source>
        <dbReference type="EMBL" id="QPJ64058.1"/>
    </source>
</evidence>
<sequence length="221" mass="25088">MRKVLVSQRLDTIEAYGEVRESLDIRWGELLPACGVIPVPCPSKFPPEQFFRAINPQGLLLTGGNDTLQFAPDDSLSRLRQMHEFALLELALSRKLPIMGVCHGMQIIAEYFNFTMQRIDKHVAIDHPISIEASSFLSRFLGKESVVNSFHNNGIVALNPQFTASARHTGDQTIEAFESLEHNIIGIMWHPERNKAYRESDIKLIHNFFTNVSDKWELSTP</sequence>
<dbReference type="AlphaFoldDB" id="A0A7T0C024"/>
<dbReference type="EMBL" id="CP048620">
    <property type="protein sequence ID" value="QPJ64058.1"/>
    <property type="molecule type" value="Genomic_DNA"/>
</dbReference>
<dbReference type="InterPro" id="IPR029062">
    <property type="entry name" value="Class_I_gatase-like"/>
</dbReference>
<dbReference type="GO" id="GO:0005829">
    <property type="term" value="C:cytosol"/>
    <property type="evidence" value="ECO:0007669"/>
    <property type="project" value="TreeGrafter"/>
</dbReference>
<accession>A0A7T0C024</accession>
<dbReference type="GO" id="GO:0006598">
    <property type="term" value="P:polyamine catabolic process"/>
    <property type="evidence" value="ECO:0007669"/>
    <property type="project" value="TreeGrafter"/>
</dbReference>
<proteinExistence type="predicted"/>
<dbReference type="GO" id="GO:0033969">
    <property type="term" value="F:gamma-glutamyl-gamma-aminobutyrate hydrolase activity"/>
    <property type="evidence" value="ECO:0007669"/>
    <property type="project" value="TreeGrafter"/>
</dbReference>
<name>A0A7T0C024_9BACT</name>
<dbReference type="Pfam" id="PF07722">
    <property type="entry name" value="Peptidase_C26"/>
    <property type="match status" value="1"/>
</dbReference>
<protein>
    <recommendedName>
        <fullName evidence="3">Gamma-glutamyl-gamma-aminobutyrate hydrolase</fullName>
    </recommendedName>
</protein>
<dbReference type="Gene3D" id="3.40.50.880">
    <property type="match status" value="1"/>
</dbReference>
<organism evidence="1 2">
    <name type="scientific">Candidatus Nitrohelix vancouverensis</name>
    <dbReference type="NCBI Taxonomy" id="2705534"/>
    <lineage>
        <taxon>Bacteria</taxon>
        <taxon>Pseudomonadati</taxon>
        <taxon>Nitrospinota/Tectimicrobiota group</taxon>
        <taxon>Nitrospinota</taxon>
        <taxon>Nitrospinia</taxon>
        <taxon>Nitrospinales</taxon>
        <taxon>Nitrospinaceae</taxon>
        <taxon>Candidatus Nitrohelix</taxon>
    </lineage>
</organism>
<dbReference type="PANTHER" id="PTHR43235">
    <property type="entry name" value="GLUTAMINE AMIDOTRANSFERASE PB2B2.05-RELATED"/>
    <property type="match status" value="1"/>
</dbReference>
<dbReference type="PANTHER" id="PTHR43235:SF1">
    <property type="entry name" value="GLUTAMINE AMIDOTRANSFERASE PB2B2.05-RELATED"/>
    <property type="match status" value="1"/>
</dbReference>
<dbReference type="SUPFAM" id="SSF52317">
    <property type="entry name" value="Class I glutamine amidotransferase-like"/>
    <property type="match status" value="1"/>
</dbReference>
<reference evidence="2" key="1">
    <citation type="submission" date="2020-02" db="EMBL/GenBank/DDBJ databases">
        <title>Genomic and physiological characterization of two novel Nitrospinaceae genera.</title>
        <authorList>
            <person name="Mueller A.J."/>
            <person name="Jung M.-Y."/>
            <person name="Strachan C.R."/>
            <person name="Herbold C.W."/>
            <person name="Kirkegaard R.H."/>
            <person name="Daims H."/>
        </authorList>
    </citation>
    <scope>NUCLEOTIDE SEQUENCE [LARGE SCALE GENOMIC DNA]</scope>
</reference>
<dbReference type="KEGG" id="nva:G3M78_01020"/>
<dbReference type="InterPro" id="IPR011697">
    <property type="entry name" value="Peptidase_C26"/>
</dbReference>
<dbReference type="InterPro" id="IPR044668">
    <property type="entry name" value="PuuD-like"/>
</dbReference>